<evidence type="ECO:0000313" key="2">
    <source>
        <dbReference type="EMBL" id="AUG47049.1"/>
    </source>
</evidence>
<dbReference type="OrthoDB" id="221916at2157"/>
<gene>
    <name evidence="2" type="ORF">BVU17_05725</name>
</gene>
<keyword evidence="3" id="KW-1185">Reference proteome</keyword>
<dbReference type="Proteomes" id="UP000242917">
    <property type="component" value="Chromosome I"/>
</dbReference>
<feature type="transmembrane region" description="Helical" evidence="1">
    <location>
        <begin position="82"/>
        <end position="104"/>
    </location>
</feature>
<dbReference type="AlphaFoldDB" id="A0A2H4ZX36"/>
<proteinExistence type="predicted"/>
<evidence type="ECO:0000256" key="1">
    <source>
        <dbReference type="SAM" id="Phobius"/>
    </source>
</evidence>
<accession>A0A2H4ZX36</accession>
<dbReference type="EMBL" id="CP019154">
    <property type="protein sequence ID" value="AUG47049.1"/>
    <property type="molecule type" value="Genomic_DNA"/>
</dbReference>
<protein>
    <submittedName>
        <fullName evidence="2">Uncharacterized protein</fullName>
    </submittedName>
</protein>
<organism evidence="2 3">
    <name type="scientific">Haloarcula taiwanensis</name>
    <dbReference type="NCBI Taxonomy" id="1932004"/>
    <lineage>
        <taxon>Archaea</taxon>
        <taxon>Methanobacteriati</taxon>
        <taxon>Methanobacteriota</taxon>
        <taxon>Stenosarchaea group</taxon>
        <taxon>Halobacteria</taxon>
        <taxon>Halobacteriales</taxon>
        <taxon>Haloarculaceae</taxon>
        <taxon>Haloarcula</taxon>
    </lineage>
</organism>
<feature type="transmembrane region" description="Helical" evidence="1">
    <location>
        <begin position="110"/>
        <end position="135"/>
    </location>
</feature>
<keyword evidence="1" id="KW-1133">Transmembrane helix</keyword>
<dbReference type="KEGG" id="hta:BVU17_05725"/>
<keyword evidence="1" id="KW-0812">Transmembrane</keyword>
<feature type="transmembrane region" description="Helical" evidence="1">
    <location>
        <begin position="50"/>
        <end position="70"/>
    </location>
</feature>
<feature type="transmembrane region" description="Helical" evidence="1">
    <location>
        <begin position="21"/>
        <end position="38"/>
    </location>
</feature>
<evidence type="ECO:0000313" key="3">
    <source>
        <dbReference type="Proteomes" id="UP000242917"/>
    </source>
</evidence>
<name>A0A2H4ZX36_9EURY</name>
<keyword evidence="1" id="KW-0472">Membrane</keyword>
<reference evidence="2 3" key="1">
    <citation type="submission" date="2017-01" db="EMBL/GenBank/DDBJ databases">
        <title>A Red Light-Sensitive Sensory Rhodopsin I From Haloarcula taiwanensis, A New Haloarchaeon Isolated From Taiwan.</title>
        <authorList>
            <person name="Yang C.-S."/>
            <person name="Han Y.-A."/>
            <person name="Chen P.-C."/>
            <person name="Ng W.V."/>
            <person name="Chen T.-W."/>
        </authorList>
    </citation>
    <scope>NUCLEOTIDE SEQUENCE [LARGE SCALE GENOMIC DNA]</scope>
    <source>
        <strain evidence="2 3">Taiwanensis</strain>
    </source>
</reference>
<sequence>MERASDRTRETRSPAERTPSFGHLLLVWLLVGPSLWSLGSAVADAIQAELPLSTMGAGLLFGTIVVVSFWTAGFQPSLRASFGYFVAELSIYLVLAVGVVTVFVPTFTPWVTIAVQLVSICLAATLVFTPVGANIRNWFRRHVRSLLKLPPQDRSVDRD</sequence>